<dbReference type="Proteomes" id="UP000006420">
    <property type="component" value="Unassembled WGS sequence"/>
</dbReference>
<gene>
    <name evidence="1" type="ORF">HMPREF9456_00517</name>
</gene>
<name>F8WW28_9BACT</name>
<dbReference type="HOGENOM" id="CLU_2953050_0_0_10"/>
<reference evidence="1 2" key="1">
    <citation type="submission" date="2011-04" db="EMBL/GenBank/DDBJ databases">
        <title>The Genome Sequence of Dysgonomonas mossii DSM 22836.</title>
        <authorList>
            <consortium name="The Broad Institute Genome Sequencing Platform"/>
            <person name="Earl A."/>
            <person name="Ward D."/>
            <person name="Feldgarden M."/>
            <person name="Gevers D."/>
            <person name="Pudlo N."/>
            <person name="Martens E."/>
            <person name="Allen-Vercoe E."/>
            <person name="Young S.K."/>
            <person name="Zeng Q."/>
            <person name="Gargeya S."/>
            <person name="Fitzgerald M."/>
            <person name="Haas B."/>
            <person name="Abouelleil A."/>
            <person name="Alvarado L."/>
            <person name="Arachchi H.M."/>
            <person name="Berlin A."/>
            <person name="Brown A."/>
            <person name="Chapman S.B."/>
            <person name="Chen Z."/>
            <person name="Dunbar C."/>
            <person name="Freedman E."/>
            <person name="Gearin G."/>
            <person name="Gellesch M."/>
            <person name="Goldberg J."/>
            <person name="Griggs A."/>
            <person name="Gujja S."/>
            <person name="Heiman D."/>
            <person name="Howarth C."/>
            <person name="Larson L."/>
            <person name="Lui A."/>
            <person name="MacDonald P.J.P."/>
            <person name="Mehta T."/>
            <person name="Montmayeur A."/>
            <person name="Murphy C."/>
            <person name="Neiman D."/>
            <person name="Pearson M."/>
            <person name="Priest M."/>
            <person name="Roberts A."/>
            <person name="Saif S."/>
            <person name="Shea T."/>
            <person name="Shenoy N."/>
            <person name="Sisk P."/>
            <person name="Stolte C."/>
            <person name="Sykes S."/>
            <person name="Yandava C."/>
            <person name="Wortman J."/>
            <person name="Nusbaum C."/>
            <person name="Birren B."/>
        </authorList>
    </citation>
    <scope>NUCLEOTIDE SEQUENCE [LARGE SCALE GENOMIC DNA]</scope>
    <source>
        <strain evidence="1 2">DSM 22836</strain>
    </source>
</reference>
<dbReference type="EMBL" id="ADLW01000001">
    <property type="protein sequence ID" value="EGK06643.1"/>
    <property type="molecule type" value="Genomic_DNA"/>
</dbReference>
<organism evidence="1 2">
    <name type="scientific">Dysgonomonas mossii DSM 22836</name>
    <dbReference type="NCBI Taxonomy" id="742767"/>
    <lineage>
        <taxon>Bacteria</taxon>
        <taxon>Pseudomonadati</taxon>
        <taxon>Bacteroidota</taxon>
        <taxon>Bacteroidia</taxon>
        <taxon>Bacteroidales</taxon>
        <taxon>Dysgonomonadaceae</taxon>
        <taxon>Dysgonomonas</taxon>
    </lineage>
</organism>
<dbReference type="AlphaFoldDB" id="F8WW28"/>
<sequence length="59" mass="6877">MNKEVVNSLVHRIKSALPENVKMPHYRMDLLSLVRKALYCRLRGKTTFNLNEIILIPKA</sequence>
<comment type="caution">
    <text evidence="1">The sequence shown here is derived from an EMBL/GenBank/DDBJ whole genome shotgun (WGS) entry which is preliminary data.</text>
</comment>
<dbReference type="STRING" id="742767.HMPREF9456_00517"/>
<proteinExistence type="predicted"/>
<evidence type="ECO:0000313" key="1">
    <source>
        <dbReference type="EMBL" id="EGK06643.1"/>
    </source>
</evidence>
<keyword evidence="2" id="KW-1185">Reference proteome</keyword>
<protein>
    <submittedName>
        <fullName evidence="1">Uncharacterized protein</fullName>
    </submittedName>
</protein>
<accession>F8WW28</accession>
<evidence type="ECO:0000313" key="2">
    <source>
        <dbReference type="Proteomes" id="UP000006420"/>
    </source>
</evidence>